<dbReference type="RefSeq" id="WP_072697721.1">
    <property type="nucleotide sequence ID" value="NZ_FRDI01000012.1"/>
</dbReference>
<sequence>MSFDSVELMQEAIKLGYEELELIQSGDDSENIVLLARKRHELIQRAWEYKKKNQADKLQEQFLVMSKIQELLIEAATNTVEQLRSDIKVVKQEGARMSGYHYSLKKHSNSDGFIRQG</sequence>
<reference evidence="1 2" key="1">
    <citation type="submission" date="2016-12" db="EMBL/GenBank/DDBJ databases">
        <authorList>
            <person name="Song W.-J."/>
            <person name="Kurnit D.M."/>
        </authorList>
    </citation>
    <scope>NUCLEOTIDE SEQUENCE [LARGE SCALE GENOMIC DNA]</scope>
    <source>
        <strain evidence="1 2">DSM 11393</strain>
    </source>
</reference>
<gene>
    <name evidence="1" type="ORF">SAMN02745728_02047</name>
</gene>
<dbReference type="EMBL" id="FRDI01000012">
    <property type="protein sequence ID" value="SHN70463.1"/>
    <property type="molecule type" value="Genomic_DNA"/>
</dbReference>
<keyword evidence="2" id="KW-1185">Reference proteome</keyword>
<dbReference type="STRING" id="1121455.SAMN02745728_02047"/>
<accession>A0A1M7TIK1</accession>
<dbReference type="Proteomes" id="UP000186469">
    <property type="component" value="Unassembled WGS sequence"/>
</dbReference>
<organism evidence="1 2">
    <name type="scientific">Desulfovibrio litoralis DSM 11393</name>
    <dbReference type="NCBI Taxonomy" id="1121455"/>
    <lineage>
        <taxon>Bacteria</taxon>
        <taxon>Pseudomonadati</taxon>
        <taxon>Thermodesulfobacteriota</taxon>
        <taxon>Desulfovibrionia</taxon>
        <taxon>Desulfovibrionales</taxon>
        <taxon>Desulfovibrionaceae</taxon>
        <taxon>Desulfovibrio</taxon>
    </lineage>
</organism>
<evidence type="ECO:0000313" key="2">
    <source>
        <dbReference type="Proteomes" id="UP000186469"/>
    </source>
</evidence>
<name>A0A1M7TIK1_9BACT</name>
<protein>
    <recommendedName>
        <fullName evidence="3">Protein FliT</fullName>
    </recommendedName>
</protein>
<dbReference type="AlphaFoldDB" id="A0A1M7TIK1"/>
<evidence type="ECO:0000313" key="1">
    <source>
        <dbReference type="EMBL" id="SHN70463.1"/>
    </source>
</evidence>
<proteinExistence type="predicted"/>
<evidence type="ECO:0008006" key="3">
    <source>
        <dbReference type="Google" id="ProtNLM"/>
    </source>
</evidence>